<gene>
    <name evidence="1" type="ORF">POCTA_138.1.T0230093</name>
    <name evidence="2" type="ORF">POCTA_138.1.T0230095</name>
</gene>
<evidence type="ECO:0000313" key="1">
    <source>
        <dbReference type="EMBL" id="CAD8149963.1"/>
    </source>
</evidence>
<protein>
    <submittedName>
        <fullName evidence="1">Uncharacterized protein</fullName>
    </submittedName>
</protein>
<dbReference type="Proteomes" id="UP000683925">
    <property type="component" value="Unassembled WGS sequence"/>
</dbReference>
<proteinExistence type="predicted"/>
<dbReference type="EMBL" id="CAJJDP010000023">
    <property type="protein sequence ID" value="CAD8149967.1"/>
    <property type="molecule type" value="Genomic_DNA"/>
</dbReference>
<dbReference type="EMBL" id="CAJJDP010000023">
    <property type="protein sequence ID" value="CAD8149963.1"/>
    <property type="molecule type" value="Genomic_DNA"/>
</dbReference>
<reference evidence="1" key="1">
    <citation type="submission" date="2021-01" db="EMBL/GenBank/DDBJ databases">
        <authorList>
            <consortium name="Genoscope - CEA"/>
            <person name="William W."/>
        </authorList>
    </citation>
    <scope>NUCLEOTIDE SEQUENCE</scope>
</reference>
<keyword evidence="3" id="KW-1185">Reference proteome</keyword>
<evidence type="ECO:0000313" key="3">
    <source>
        <dbReference type="Proteomes" id="UP000683925"/>
    </source>
</evidence>
<dbReference type="AlphaFoldDB" id="A0A8S1TDM0"/>
<accession>A0A8S1TDM0</accession>
<name>A0A8S1TDM0_PAROT</name>
<sequence length="93" mass="11012">MKKTRDMIPINNRKLLTRISIKCPSKDRLDHQIEINSNYYAKDVIQSLNKQYYSQKLPIISGIQQQDEEYIQEKIPQRKETLVVISKGHNIKL</sequence>
<comment type="caution">
    <text evidence="1">The sequence shown here is derived from an EMBL/GenBank/DDBJ whole genome shotgun (WGS) entry which is preliminary data.</text>
</comment>
<organism evidence="1 3">
    <name type="scientific">Paramecium octaurelia</name>
    <dbReference type="NCBI Taxonomy" id="43137"/>
    <lineage>
        <taxon>Eukaryota</taxon>
        <taxon>Sar</taxon>
        <taxon>Alveolata</taxon>
        <taxon>Ciliophora</taxon>
        <taxon>Intramacronucleata</taxon>
        <taxon>Oligohymenophorea</taxon>
        <taxon>Peniculida</taxon>
        <taxon>Parameciidae</taxon>
        <taxon>Paramecium</taxon>
    </lineage>
</organism>
<evidence type="ECO:0000313" key="2">
    <source>
        <dbReference type="EMBL" id="CAD8149967.1"/>
    </source>
</evidence>